<gene>
    <name evidence="2" type="ORF">DERF_006838</name>
</gene>
<evidence type="ECO:0000259" key="1">
    <source>
        <dbReference type="Pfam" id="PF01370"/>
    </source>
</evidence>
<dbReference type="Proteomes" id="UP000790347">
    <property type="component" value="Unassembled WGS sequence"/>
</dbReference>
<proteinExistence type="predicted"/>
<dbReference type="InterPro" id="IPR036291">
    <property type="entry name" value="NAD(P)-bd_dom_sf"/>
</dbReference>
<sequence>MQKAGKILIGKLKTLVTGSSSRLGNKLVKDLAENGATVYAVDKRIRSSQLYGKDHHFIQGDLADQTFLRDYLKNIGPIDALINCAGHRTYNYFLSYLISKNILEKLQNNEINQFGCRGCIINLVYINSKYDAEYFKKQDDFVQKYGISLETIDDDVYRLADLLTAARIRCNTLMVDSKQDEKQFSTMVMHILEDQYIAGQVINMEDNLKHHELNHEEFKAEVLRGKVKEQKGDQNYVLPPEIKEEKIIPLSNSTFPVKIRYKILTCENIFMQMHAKMASNNVGILRLNLSYFRRPIQGRVRDLRYRAGKSYKSESIKDSSFAMNISENSNNQLTIGPDLIAIETSIKSTTFNTSLSRRSRDLNKKSSFILDEADVNDNAFDTQLQTQLENSEDREFIDDDVHENRNHDDDSIYLKSIKHLVGPQNKYKLNFDYDRNVEVNSQRYCSVLPQEHDEEDEYQMDSFCNDEIIYISDEDPVTVSKNLKRSFNNKLISSTPINPTKKRRRIIIEDDDD</sequence>
<dbReference type="Gene3D" id="3.40.50.720">
    <property type="entry name" value="NAD(P)-binding Rossmann-like Domain"/>
    <property type="match status" value="1"/>
</dbReference>
<dbReference type="CDD" id="cd05233">
    <property type="entry name" value="SDR_c"/>
    <property type="match status" value="1"/>
</dbReference>
<dbReference type="SUPFAM" id="SSF51735">
    <property type="entry name" value="NAD(P)-binding Rossmann-fold domains"/>
    <property type="match status" value="1"/>
</dbReference>
<comment type="caution">
    <text evidence="2">The sequence shown here is derived from an EMBL/GenBank/DDBJ whole genome shotgun (WGS) entry which is preliminary data.</text>
</comment>
<dbReference type="AlphaFoldDB" id="A0A922HZW2"/>
<evidence type="ECO:0000313" key="3">
    <source>
        <dbReference type="Proteomes" id="UP000790347"/>
    </source>
</evidence>
<reference evidence="2" key="1">
    <citation type="submission" date="2013-05" db="EMBL/GenBank/DDBJ databases">
        <authorList>
            <person name="Yim A.K.Y."/>
            <person name="Chan T.F."/>
            <person name="Ji K.M."/>
            <person name="Liu X.Y."/>
            <person name="Zhou J.W."/>
            <person name="Li R.Q."/>
            <person name="Yang K.Y."/>
            <person name="Li J."/>
            <person name="Li M."/>
            <person name="Law P.T.W."/>
            <person name="Wu Y.L."/>
            <person name="Cai Z.L."/>
            <person name="Qin H."/>
            <person name="Bao Y."/>
            <person name="Leung R.K.K."/>
            <person name="Ng P.K.S."/>
            <person name="Zou J."/>
            <person name="Zhong X.J."/>
            <person name="Ran P.X."/>
            <person name="Zhong N.S."/>
            <person name="Liu Z.G."/>
            <person name="Tsui S.K.W."/>
        </authorList>
    </citation>
    <scope>NUCLEOTIDE SEQUENCE</scope>
    <source>
        <strain evidence="2">Derf</strain>
        <tissue evidence="2">Whole organism</tissue>
    </source>
</reference>
<feature type="domain" description="NAD-dependent epimerase/dehydratase" evidence="1">
    <location>
        <begin position="15"/>
        <end position="88"/>
    </location>
</feature>
<protein>
    <recommendedName>
        <fullName evidence="1">NAD-dependent epimerase/dehydratase domain-containing protein</fullName>
    </recommendedName>
</protein>
<evidence type="ECO:0000313" key="2">
    <source>
        <dbReference type="EMBL" id="KAH9516077.1"/>
    </source>
</evidence>
<name>A0A922HZW2_DERFA</name>
<dbReference type="EMBL" id="ASGP02000003">
    <property type="protein sequence ID" value="KAH9516077.1"/>
    <property type="molecule type" value="Genomic_DNA"/>
</dbReference>
<accession>A0A922HZW2</accession>
<dbReference type="InterPro" id="IPR001509">
    <property type="entry name" value="Epimerase_deHydtase"/>
</dbReference>
<reference evidence="2" key="2">
    <citation type="journal article" date="2022" name="Res Sq">
        <title>Comparative Genomics Reveals Insights into the Divergent Evolution of Astigmatic Mites and Household Pest Adaptations.</title>
        <authorList>
            <person name="Xiong Q."/>
            <person name="Wan A.T.-Y."/>
            <person name="Liu X.-Y."/>
            <person name="Fung C.S.-H."/>
            <person name="Xiao X."/>
            <person name="Malainual N."/>
            <person name="Hou J."/>
            <person name="Wang L."/>
            <person name="Wang M."/>
            <person name="Yang K."/>
            <person name="Cui Y."/>
            <person name="Leung E."/>
            <person name="Nong W."/>
            <person name="Shin S.-K."/>
            <person name="Au S."/>
            <person name="Jeong K.Y."/>
            <person name="Chew F.T."/>
            <person name="Hui J."/>
            <person name="Leung T.F."/>
            <person name="Tungtrongchitr A."/>
            <person name="Zhong N."/>
            <person name="Liu Z."/>
            <person name="Tsui S."/>
        </authorList>
    </citation>
    <scope>NUCLEOTIDE SEQUENCE</scope>
    <source>
        <strain evidence="2">Derf</strain>
        <tissue evidence="2">Whole organism</tissue>
    </source>
</reference>
<organism evidence="2 3">
    <name type="scientific">Dermatophagoides farinae</name>
    <name type="common">American house dust mite</name>
    <dbReference type="NCBI Taxonomy" id="6954"/>
    <lineage>
        <taxon>Eukaryota</taxon>
        <taxon>Metazoa</taxon>
        <taxon>Ecdysozoa</taxon>
        <taxon>Arthropoda</taxon>
        <taxon>Chelicerata</taxon>
        <taxon>Arachnida</taxon>
        <taxon>Acari</taxon>
        <taxon>Acariformes</taxon>
        <taxon>Sarcoptiformes</taxon>
        <taxon>Astigmata</taxon>
        <taxon>Psoroptidia</taxon>
        <taxon>Analgoidea</taxon>
        <taxon>Pyroglyphidae</taxon>
        <taxon>Dermatophagoidinae</taxon>
        <taxon>Dermatophagoides</taxon>
    </lineage>
</organism>
<dbReference type="Pfam" id="PF01370">
    <property type="entry name" value="Epimerase"/>
    <property type="match status" value="1"/>
</dbReference>
<keyword evidence="3" id="KW-1185">Reference proteome</keyword>